<keyword evidence="1" id="KW-0812">Transmembrane</keyword>
<feature type="transmembrane region" description="Helical" evidence="1">
    <location>
        <begin position="33"/>
        <end position="58"/>
    </location>
</feature>
<gene>
    <name evidence="2" type="ORF">CPB83DRAFT_290715</name>
</gene>
<name>A0A9P6EHE0_9AGAR</name>
<evidence type="ECO:0000313" key="2">
    <source>
        <dbReference type="EMBL" id="KAF9528943.1"/>
    </source>
</evidence>
<dbReference type="AlphaFoldDB" id="A0A9P6EHE0"/>
<dbReference type="Proteomes" id="UP000807306">
    <property type="component" value="Unassembled WGS sequence"/>
</dbReference>
<keyword evidence="1" id="KW-0472">Membrane</keyword>
<evidence type="ECO:0000256" key="1">
    <source>
        <dbReference type="SAM" id="Phobius"/>
    </source>
</evidence>
<accession>A0A9P6EHE0</accession>
<keyword evidence="3" id="KW-1185">Reference proteome</keyword>
<dbReference type="EMBL" id="MU157849">
    <property type="protein sequence ID" value="KAF9528943.1"/>
    <property type="molecule type" value="Genomic_DNA"/>
</dbReference>
<proteinExistence type="predicted"/>
<protein>
    <submittedName>
        <fullName evidence="2">Uncharacterized protein</fullName>
    </submittedName>
</protein>
<evidence type="ECO:0000313" key="3">
    <source>
        <dbReference type="Proteomes" id="UP000807306"/>
    </source>
</evidence>
<reference evidence="2" key="1">
    <citation type="submission" date="2020-11" db="EMBL/GenBank/DDBJ databases">
        <authorList>
            <consortium name="DOE Joint Genome Institute"/>
            <person name="Ahrendt S."/>
            <person name="Riley R."/>
            <person name="Andreopoulos W."/>
            <person name="Labutti K."/>
            <person name="Pangilinan J."/>
            <person name="Ruiz-Duenas F.J."/>
            <person name="Barrasa J.M."/>
            <person name="Sanchez-Garcia M."/>
            <person name="Camarero S."/>
            <person name="Miyauchi S."/>
            <person name="Serrano A."/>
            <person name="Linde D."/>
            <person name="Babiker R."/>
            <person name="Drula E."/>
            <person name="Ayuso-Fernandez I."/>
            <person name="Pacheco R."/>
            <person name="Padilla G."/>
            <person name="Ferreira P."/>
            <person name="Barriuso J."/>
            <person name="Kellner H."/>
            <person name="Castanera R."/>
            <person name="Alfaro M."/>
            <person name="Ramirez L."/>
            <person name="Pisabarro A.G."/>
            <person name="Kuo A."/>
            <person name="Tritt A."/>
            <person name="Lipzen A."/>
            <person name="He G."/>
            <person name="Yan M."/>
            <person name="Ng V."/>
            <person name="Cullen D."/>
            <person name="Martin F."/>
            <person name="Rosso M.-N."/>
            <person name="Henrissat B."/>
            <person name="Hibbett D."/>
            <person name="Martinez A.T."/>
            <person name="Grigoriev I.V."/>
        </authorList>
    </citation>
    <scope>NUCLEOTIDE SEQUENCE</scope>
    <source>
        <strain evidence="2">CBS 506.95</strain>
    </source>
</reference>
<comment type="caution">
    <text evidence="2">The sequence shown here is derived from an EMBL/GenBank/DDBJ whole genome shotgun (WGS) entry which is preliminary data.</text>
</comment>
<organism evidence="2 3">
    <name type="scientific">Crepidotus variabilis</name>
    <dbReference type="NCBI Taxonomy" id="179855"/>
    <lineage>
        <taxon>Eukaryota</taxon>
        <taxon>Fungi</taxon>
        <taxon>Dikarya</taxon>
        <taxon>Basidiomycota</taxon>
        <taxon>Agaricomycotina</taxon>
        <taxon>Agaricomycetes</taxon>
        <taxon>Agaricomycetidae</taxon>
        <taxon>Agaricales</taxon>
        <taxon>Agaricineae</taxon>
        <taxon>Crepidotaceae</taxon>
        <taxon>Crepidotus</taxon>
    </lineage>
</organism>
<sequence>MSTSTLSSTLVTIVAASSTLPPGVPHLVPRPNMLSLILGLVGALVVAFAGVALCLYFAQASCKLSFSSSLIFLFEPF</sequence>
<keyword evidence="1" id="KW-1133">Transmembrane helix</keyword>